<comment type="caution">
    <text evidence="1">The sequence shown here is derived from an EMBL/GenBank/DDBJ whole genome shotgun (WGS) entry which is preliminary data.</text>
</comment>
<proteinExistence type="predicted"/>
<evidence type="ECO:0000313" key="2">
    <source>
        <dbReference type="Proteomes" id="UP001165960"/>
    </source>
</evidence>
<sequence length="174" mass="19090">MSSNNTPNNNMDTPSESGTPFPSQTPREAAELFSPNSLGPTPADFLATPDYAATNTPHPNTVRNGSQYVNRATRARVFSSDQSSPLTYPGGFNPPSAPRVDHRVHYMPEELDDSELETPRRSFQRGDIHPTTFTQELRTLHWAPPLIPPLPAAPSARSRSLLPPIPWPLAPDSL</sequence>
<reference evidence="1" key="1">
    <citation type="submission" date="2022-04" db="EMBL/GenBank/DDBJ databases">
        <title>Genome of the entomopathogenic fungus Entomophthora muscae.</title>
        <authorList>
            <person name="Elya C."/>
            <person name="Lovett B.R."/>
            <person name="Lee E."/>
            <person name="Macias A.M."/>
            <person name="Hajek A.E."/>
            <person name="De Bivort B.L."/>
            <person name="Kasson M.T."/>
            <person name="De Fine Licht H.H."/>
            <person name="Stajich J.E."/>
        </authorList>
    </citation>
    <scope>NUCLEOTIDE SEQUENCE</scope>
    <source>
        <strain evidence="1">Berkeley</strain>
    </source>
</reference>
<dbReference type="EMBL" id="QTSX02005701">
    <property type="protein sequence ID" value="KAJ9058946.1"/>
    <property type="molecule type" value="Genomic_DNA"/>
</dbReference>
<protein>
    <submittedName>
        <fullName evidence="1">Uncharacterized protein</fullName>
    </submittedName>
</protein>
<organism evidence="1 2">
    <name type="scientific">Entomophthora muscae</name>
    <dbReference type="NCBI Taxonomy" id="34485"/>
    <lineage>
        <taxon>Eukaryota</taxon>
        <taxon>Fungi</taxon>
        <taxon>Fungi incertae sedis</taxon>
        <taxon>Zoopagomycota</taxon>
        <taxon>Entomophthoromycotina</taxon>
        <taxon>Entomophthoromycetes</taxon>
        <taxon>Entomophthorales</taxon>
        <taxon>Entomophthoraceae</taxon>
        <taxon>Entomophthora</taxon>
    </lineage>
</organism>
<name>A0ACC2S9H3_9FUNG</name>
<dbReference type="Proteomes" id="UP001165960">
    <property type="component" value="Unassembled WGS sequence"/>
</dbReference>
<keyword evidence="2" id="KW-1185">Reference proteome</keyword>
<evidence type="ECO:0000313" key="1">
    <source>
        <dbReference type="EMBL" id="KAJ9058946.1"/>
    </source>
</evidence>
<gene>
    <name evidence="1" type="ORF">DSO57_1007345</name>
</gene>
<accession>A0ACC2S9H3</accession>